<evidence type="ECO:0000313" key="3">
    <source>
        <dbReference type="EMBL" id="MCV3274381.1"/>
    </source>
</evidence>
<dbReference type="Pfam" id="PF00326">
    <property type="entry name" value="Peptidase_S9"/>
    <property type="match status" value="1"/>
</dbReference>
<evidence type="ECO:0000256" key="1">
    <source>
        <dbReference type="ARBA" id="ARBA00022801"/>
    </source>
</evidence>
<reference evidence="3 4" key="1">
    <citation type="submission" date="2022-04" db="EMBL/GenBank/DDBJ databases">
        <title>Roseobacter sp. WL0113 is a bacterium isolated from neritic sediment.</title>
        <authorList>
            <person name="Wang L."/>
            <person name="He W."/>
            <person name="Zhang D.-F."/>
        </authorList>
    </citation>
    <scope>NUCLEOTIDE SEQUENCE [LARGE SCALE GENOMIC DNA]</scope>
    <source>
        <strain evidence="3 4">WL0113</strain>
    </source>
</reference>
<dbReference type="EMBL" id="JALIEB010000042">
    <property type="protein sequence ID" value="MCV3274381.1"/>
    <property type="molecule type" value="Genomic_DNA"/>
</dbReference>
<gene>
    <name evidence="3" type="ORF">MUB52_23370</name>
</gene>
<comment type="caution">
    <text evidence="3">The sequence shown here is derived from an EMBL/GenBank/DDBJ whole genome shotgun (WGS) entry which is preliminary data.</text>
</comment>
<keyword evidence="1" id="KW-0378">Hydrolase</keyword>
<dbReference type="InterPro" id="IPR001375">
    <property type="entry name" value="Peptidase_S9_cat"/>
</dbReference>
<name>A0ABT3BLD0_9RHOB</name>
<evidence type="ECO:0000259" key="2">
    <source>
        <dbReference type="Pfam" id="PF00326"/>
    </source>
</evidence>
<dbReference type="RefSeq" id="WP_263846584.1">
    <property type="nucleotide sequence ID" value="NZ_JALIEB010000042.1"/>
</dbReference>
<dbReference type="Gene3D" id="3.40.50.1820">
    <property type="entry name" value="alpha/beta hydrolase"/>
    <property type="match status" value="1"/>
</dbReference>
<evidence type="ECO:0000313" key="4">
    <source>
        <dbReference type="Proteomes" id="UP001208690"/>
    </source>
</evidence>
<dbReference type="InterPro" id="IPR029058">
    <property type="entry name" value="AB_hydrolase_fold"/>
</dbReference>
<organism evidence="3 4">
    <name type="scientific">Roseobacter sinensis</name>
    <dbReference type="NCBI Taxonomy" id="2931391"/>
    <lineage>
        <taxon>Bacteria</taxon>
        <taxon>Pseudomonadati</taxon>
        <taxon>Pseudomonadota</taxon>
        <taxon>Alphaproteobacteria</taxon>
        <taxon>Rhodobacterales</taxon>
        <taxon>Roseobacteraceae</taxon>
        <taxon>Roseobacter</taxon>
    </lineage>
</organism>
<keyword evidence="4" id="KW-1185">Reference proteome</keyword>
<dbReference type="PANTHER" id="PTHR42776:SF27">
    <property type="entry name" value="DIPEPTIDYL PEPTIDASE FAMILY MEMBER 6"/>
    <property type="match status" value="1"/>
</dbReference>
<feature type="domain" description="Peptidase S9 prolyl oligopeptidase catalytic" evidence="2">
    <location>
        <begin position="424"/>
        <end position="636"/>
    </location>
</feature>
<protein>
    <submittedName>
        <fullName evidence="3">Prolyl oligopeptidase family serine peptidase</fullName>
    </submittedName>
</protein>
<dbReference type="SUPFAM" id="SSF53474">
    <property type="entry name" value="alpha/beta-Hydrolases"/>
    <property type="match status" value="1"/>
</dbReference>
<proteinExistence type="predicted"/>
<dbReference type="PANTHER" id="PTHR42776">
    <property type="entry name" value="SERINE PEPTIDASE S9 FAMILY MEMBER"/>
    <property type="match status" value="1"/>
</dbReference>
<accession>A0ABT3BLD0</accession>
<dbReference type="Proteomes" id="UP001208690">
    <property type="component" value="Unassembled WGS sequence"/>
</dbReference>
<dbReference type="SUPFAM" id="SSF82171">
    <property type="entry name" value="DPP6 N-terminal domain-like"/>
    <property type="match status" value="1"/>
</dbReference>
<sequence>MNKLFIGALVAICAAAAASIFVTRDIPPTHAALRDSDLPRLVPTRAFYADPRAEFNYIASHDGKYVALEKASLLGRSVVVRDVASGKDISSFPSDLSFVRWSPSEPKLRFIHDGNDWEADPFNPDRSNWVRISPVKLSGGWQKTQIATSQDAEILTWGKMHNNAIGHLWLVSQDGLKAEKVAEGNENTKYWIVDAEKVPRLRVDTANPSTLRIFRRDNDVWQPLTDVSINDAFYPLSSVREDGTVLVRSSRGRDKVALVAFNTETAEERVLLENPDADVAWETSLNPEGQPDILRLGATTFERTALTERGQVFLDILSEFPQPVSIGSVSPTASGRYVTAAISPQERSFIYLLIDLQDRSYITLGEYHFRRFSDRLVQTQSLSYAARDGREIPALLAKPSGVSGAIPFIVRIHGGPAQNYYLEYDHETQFLVNRGYGVLSINFRGSTGFGKAFQAAGFGEFGRAMQDDVADAAHWLVARGWADPDALAVMGSSYGGYAAALAMTRDAGLFDAAIVEFPLLDLEFQATHYPGWWENQLDGWSRYFGSPDNANDLREIRDFSPSNQIDHLHGPLLLLAGEQDPVTDVRQAKRFEQAALEAGKAVQAHYFPEAGHGVQHWRDQLRRARLIEDFLAHEIGGRSGGFEFVEMAPDFID</sequence>